<evidence type="ECO:0000259" key="1">
    <source>
        <dbReference type="Pfam" id="PF01636"/>
    </source>
</evidence>
<evidence type="ECO:0000313" key="3">
    <source>
        <dbReference type="Proteomes" id="UP000018296"/>
    </source>
</evidence>
<dbReference type="AlphaFoldDB" id="V6J6Y1"/>
<dbReference type="GO" id="GO:0016740">
    <property type="term" value="F:transferase activity"/>
    <property type="evidence" value="ECO:0007669"/>
    <property type="project" value="UniProtKB-KW"/>
</dbReference>
<dbReference type="InterPro" id="IPR011009">
    <property type="entry name" value="Kinase-like_dom_sf"/>
</dbReference>
<comment type="caution">
    <text evidence="2">The sequence shown here is derived from an EMBL/GenBank/DDBJ whole genome shotgun (WGS) entry which is preliminary data.</text>
</comment>
<keyword evidence="2" id="KW-0808">Transferase</keyword>
<reference evidence="2 3" key="1">
    <citation type="journal article" date="2013" name="Genome Announc.">
        <title>Genome Sequence of Sporolactobacillus laevolacticus DSM442, an Efficient Polymer-Grade D-Lactate Producer from Agricultural Waste Cottonseed as a Nitrogen Source.</title>
        <authorList>
            <person name="Wang H."/>
            <person name="Wang L."/>
            <person name="Ju J."/>
            <person name="Yu B."/>
            <person name="Ma Y."/>
        </authorList>
    </citation>
    <scope>NUCLEOTIDE SEQUENCE [LARGE SCALE GENOMIC DNA]</scope>
    <source>
        <strain evidence="2 3">DSM 442</strain>
    </source>
</reference>
<dbReference type="InterPro" id="IPR051678">
    <property type="entry name" value="AGP_Transferase"/>
</dbReference>
<dbReference type="eggNOG" id="COG3173">
    <property type="taxonomic scope" value="Bacteria"/>
</dbReference>
<gene>
    <name evidence="2" type="ORF">P343_05130</name>
</gene>
<dbReference type="EMBL" id="AWTC01000004">
    <property type="protein sequence ID" value="EST12539.1"/>
    <property type="molecule type" value="Genomic_DNA"/>
</dbReference>
<dbReference type="Gene3D" id="3.30.200.20">
    <property type="entry name" value="Phosphorylase Kinase, domain 1"/>
    <property type="match status" value="1"/>
</dbReference>
<accession>V6J6Y1</accession>
<dbReference type="Proteomes" id="UP000018296">
    <property type="component" value="Unassembled WGS sequence"/>
</dbReference>
<keyword evidence="3" id="KW-1185">Reference proteome</keyword>
<dbReference type="PANTHER" id="PTHR21310">
    <property type="entry name" value="AMINOGLYCOSIDE PHOSPHOTRANSFERASE-RELATED-RELATED"/>
    <property type="match status" value="1"/>
</dbReference>
<dbReference type="OrthoDB" id="60975at2"/>
<protein>
    <submittedName>
        <fullName evidence="2">Aminoglycoside phosphotransferase</fullName>
    </submittedName>
</protein>
<proteinExistence type="predicted"/>
<dbReference type="SUPFAM" id="SSF56112">
    <property type="entry name" value="Protein kinase-like (PK-like)"/>
    <property type="match status" value="1"/>
</dbReference>
<dbReference type="RefSeq" id="WP_023509327.1">
    <property type="nucleotide sequence ID" value="NZ_AWTC01000004.1"/>
</dbReference>
<dbReference type="Pfam" id="PF01636">
    <property type="entry name" value="APH"/>
    <property type="match status" value="1"/>
</dbReference>
<name>V6J6Y1_9BACL</name>
<evidence type="ECO:0000313" key="2">
    <source>
        <dbReference type="EMBL" id="EST12539.1"/>
    </source>
</evidence>
<feature type="domain" description="Aminoglycoside phosphotransferase" evidence="1">
    <location>
        <begin position="28"/>
        <end position="245"/>
    </location>
</feature>
<dbReference type="InterPro" id="IPR002575">
    <property type="entry name" value="Aminoglycoside_PTrfase"/>
</dbReference>
<dbReference type="PANTHER" id="PTHR21310:SF15">
    <property type="entry name" value="AMINOGLYCOSIDE PHOSPHOTRANSFERASE DOMAIN-CONTAINING PROTEIN"/>
    <property type="match status" value="1"/>
</dbReference>
<organism evidence="2 3">
    <name type="scientific">Sporolactobacillus laevolacticus DSM 442</name>
    <dbReference type="NCBI Taxonomy" id="1395513"/>
    <lineage>
        <taxon>Bacteria</taxon>
        <taxon>Bacillati</taxon>
        <taxon>Bacillota</taxon>
        <taxon>Bacilli</taxon>
        <taxon>Bacillales</taxon>
        <taxon>Sporolactobacillaceae</taxon>
        <taxon>Sporolactobacillus</taxon>
    </lineage>
</organism>
<dbReference type="Gene3D" id="3.90.1200.10">
    <property type="match status" value="1"/>
</dbReference>
<sequence length="287" mass="32624">MQLKDYVNRIQQVYPDLTINKAELNTIGQNNDVLIVNRELVFKFPKYQAGIIDLQKESQLLNQIKGYVSLAVPSPEYESYEVLKPGHVFNGYSLIQGTPLWSKELNKADSQSQKMISDQLIQFLIDLHSIPTGELHLGTQDPYTDMLNLYRKIKEKLYPFMRTEAQSETSRMFDKFLSGGKLSNIKLALIHGDFGSSNILWNSEPKRVTGIIDFGGSGIGDLAYDLAGLLSSFGERFFNQCMSQYPDGEKIVERINFYRGTFALQEALHGLENNDPQAFDNGISRYR</sequence>
<dbReference type="STRING" id="1395513.P343_05130"/>
<dbReference type="PATRIC" id="fig|1395513.3.peg.1047"/>